<feature type="transmembrane region" description="Helical" evidence="12">
    <location>
        <begin position="243"/>
        <end position="264"/>
    </location>
</feature>
<evidence type="ECO:0000256" key="3">
    <source>
        <dbReference type="ARBA" id="ARBA00022692"/>
    </source>
</evidence>
<evidence type="ECO:0000256" key="5">
    <source>
        <dbReference type="ARBA" id="ARBA00023040"/>
    </source>
</evidence>
<feature type="transmembrane region" description="Helical" evidence="12">
    <location>
        <begin position="109"/>
        <end position="131"/>
    </location>
</feature>
<dbReference type="STRING" id="56723.ENSLBEP00000027917"/>
<evidence type="ECO:0000256" key="9">
    <source>
        <dbReference type="ARBA" id="ARBA00023180"/>
    </source>
</evidence>
<dbReference type="GO" id="GO:0019957">
    <property type="term" value="F:C-C chemokine binding"/>
    <property type="evidence" value="ECO:0007669"/>
    <property type="project" value="TreeGrafter"/>
</dbReference>
<evidence type="ECO:0000256" key="12">
    <source>
        <dbReference type="SAM" id="Phobius"/>
    </source>
</evidence>
<keyword evidence="5 11" id="KW-0297">G-protein coupled receptor</keyword>
<evidence type="ECO:0000256" key="8">
    <source>
        <dbReference type="ARBA" id="ARBA00023170"/>
    </source>
</evidence>
<evidence type="ECO:0000256" key="10">
    <source>
        <dbReference type="ARBA" id="ARBA00023224"/>
    </source>
</evidence>
<evidence type="ECO:0000256" key="11">
    <source>
        <dbReference type="RuleBase" id="RU000688"/>
    </source>
</evidence>
<dbReference type="PROSITE" id="PS00237">
    <property type="entry name" value="G_PROTEIN_RECEP_F1_1"/>
    <property type="match status" value="1"/>
</dbReference>
<keyword evidence="15" id="KW-1185">Reference proteome</keyword>
<evidence type="ECO:0000313" key="15">
    <source>
        <dbReference type="Proteomes" id="UP000261660"/>
    </source>
</evidence>
<dbReference type="GO" id="GO:0019722">
    <property type="term" value="P:calcium-mediated signaling"/>
    <property type="evidence" value="ECO:0007669"/>
    <property type="project" value="TreeGrafter"/>
</dbReference>
<dbReference type="GO" id="GO:0007204">
    <property type="term" value="P:positive regulation of cytosolic calcium ion concentration"/>
    <property type="evidence" value="ECO:0007669"/>
    <property type="project" value="TreeGrafter"/>
</dbReference>
<protein>
    <submittedName>
        <fullName evidence="14">Bradykinin receptor B2</fullName>
    </submittedName>
</protein>
<keyword evidence="4 12" id="KW-1133">Transmembrane helix</keyword>
<evidence type="ECO:0000256" key="4">
    <source>
        <dbReference type="ARBA" id="ARBA00022989"/>
    </source>
</evidence>
<keyword evidence="7" id="KW-1015">Disulfide bond</keyword>
<evidence type="ECO:0000256" key="7">
    <source>
        <dbReference type="ARBA" id="ARBA00023157"/>
    </source>
</evidence>
<dbReference type="GO" id="GO:0004947">
    <property type="term" value="F:bradykinin receptor activity"/>
    <property type="evidence" value="ECO:0007669"/>
    <property type="project" value="InterPro"/>
</dbReference>
<dbReference type="PRINTS" id="PR00425">
    <property type="entry name" value="BRADYKININR"/>
</dbReference>
<keyword evidence="8 11" id="KW-0675">Receptor</keyword>
<dbReference type="SUPFAM" id="SSF81321">
    <property type="entry name" value="Family A G protein-coupled receptor-like"/>
    <property type="match status" value="1"/>
</dbReference>
<keyword evidence="9" id="KW-0325">Glycoprotein</keyword>
<dbReference type="GeneTree" id="ENSGT01130000278308"/>
<dbReference type="InParanoid" id="A0A3Q3G544"/>
<organism evidence="14 15">
    <name type="scientific">Labrus bergylta</name>
    <name type="common">ballan wrasse</name>
    <dbReference type="NCBI Taxonomy" id="56723"/>
    <lineage>
        <taxon>Eukaryota</taxon>
        <taxon>Metazoa</taxon>
        <taxon>Chordata</taxon>
        <taxon>Craniata</taxon>
        <taxon>Vertebrata</taxon>
        <taxon>Euteleostomi</taxon>
        <taxon>Actinopterygii</taxon>
        <taxon>Neopterygii</taxon>
        <taxon>Teleostei</taxon>
        <taxon>Neoteleostei</taxon>
        <taxon>Acanthomorphata</taxon>
        <taxon>Eupercaria</taxon>
        <taxon>Labriformes</taxon>
        <taxon>Labridae</taxon>
        <taxon>Labrus</taxon>
    </lineage>
</organism>
<keyword evidence="6 12" id="KW-0472">Membrane</keyword>
<dbReference type="InterPro" id="IPR050119">
    <property type="entry name" value="CCR1-9-like"/>
</dbReference>
<dbReference type="InterPro" id="IPR000276">
    <property type="entry name" value="GPCR_Rhodpsn"/>
</dbReference>
<dbReference type="Gene3D" id="1.20.1070.10">
    <property type="entry name" value="Rhodopsin 7-helix transmembrane proteins"/>
    <property type="match status" value="1"/>
</dbReference>
<feature type="transmembrane region" description="Helical" evidence="12">
    <location>
        <begin position="70"/>
        <end position="89"/>
    </location>
</feature>
<feature type="domain" description="G-protein coupled receptors family 1 profile" evidence="13">
    <location>
        <begin position="48"/>
        <end position="304"/>
    </location>
</feature>
<feature type="transmembrane region" description="Helical" evidence="12">
    <location>
        <begin position="284"/>
        <end position="307"/>
    </location>
</feature>
<keyword evidence="2" id="KW-1003">Cell membrane</keyword>
<dbReference type="PANTHER" id="PTHR10489:SF957">
    <property type="entry name" value="B2 BRADYKININ RECEPTOR"/>
    <property type="match status" value="1"/>
</dbReference>
<dbReference type="Ensembl" id="ENSLBET00000029248.1">
    <property type="protein sequence ID" value="ENSLBEP00000027917.1"/>
    <property type="gene ID" value="ENSLBEG00000021174.1"/>
</dbReference>
<dbReference type="Proteomes" id="UP000261660">
    <property type="component" value="Unplaced"/>
</dbReference>
<dbReference type="GO" id="GO:0009897">
    <property type="term" value="C:external side of plasma membrane"/>
    <property type="evidence" value="ECO:0007669"/>
    <property type="project" value="TreeGrafter"/>
</dbReference>
<dbReference type="PANTHER" id="PTHR10489">
    <property type="entry name" value="CELL ADHESION MOLECULE"/>
    <property type="match status" value="1"/>
</dbReference>
<name>A0A3Q3G544_9LABR</name>
<keyword evidence="3 11" id="KW-0812">Transmembrane</keyword>
<evidence type="ECO:0000313" key="14">
    <source>
        <dbReference type="Ensembl" id="ENSLBEP00000027917.1"/>
    </source>
</evidence>
<reference evidence="14" key="1">
    <citation type="submission" date="2025-08" db="UniProtKB">
        <authorList>
            <consortium name="Ensembl"/>
        </authorList>
    </citation>
    <scope>IDENTIFICATION</scope>
</reference>
<dbReference type="GO" id="GO:0016493">
    <property type="term" value="F:C-C chemokine receptor activity"/>
    <property type="evidence" value="ECO:0007669"/>
    <property type="project" value="TreeGrafter"/>
</dbReference>
<proteinExistence type="inferred from homology"/>
<sequence length="364" mass="40997">MMLNASDWLVPSVDPELDPCSNYTAAWLWLSSLQPTYMALISVVGFVGNGLVLCVFCLQRKPCSVADVYLGNLAAADLVMMSCLPFWAVTIARGYQWEFGEVLCKLVNVVISMNYICSVLFLVLVCVDRYLALVKPMSCSRLRRVSWAKRLCVGIWSLGFLLTFPTMLFRTVAFVEDANVNACILDYPHPAWRLHHNITRNLLGFLIPVLVVTYCTRHIVAALSDRGAGVLPGVRAERKATDLVLAVWVVFLFCWTPHQVMRFLDTIDYFQLTPGCLWGHILDIGIQLSTYLAYSNSAINPFLFVIVGKQFRRRAGEVFGKTLNPWSKESTYLTGSFASVNRLNEKQRISIETLDKSVLRQTLS</sequence>
<evidence type="ECO:0000256" key="2">
    <source>
        <dbReference type="ARBA" id="ARBA00022475"/>
    </source>
</evidence>
<evidence type="ECO:0000256" key="6">
    <source>
        <dbReference type="ARBA" id="ARBA00023136"/>
    </source>
</evidence>
<feature type="transmembrane region" description="Helical" evidence="12">
    <location>
        <begin position="37"/>
        <end position="58"/>
    </location>
</feature>
<dbReference type="PRINTS" id="PR00237">
    <property type="entry name" value="GPCRRHODOPSN"/>
</dbReference>
<dbReference type="GO" id="GO:0060326">
    <property type="term" value="P:cell chemotaxis"/>
    <property type="evidence" value="ECO:0007669"/>
    <property type="project" value="TreeGrafter"/>
</dbReference>
<dbReference type="InterPro" id="IPR000496">
    <property type="entry name" value="Brdyknn_rcpt"/>
</dbReference>
<dbReference type="GO" id="GO:0006955">
    <property type="term" value="P:immune response"/>
    <property type="evidence" value="ECO:0007669"/>
    <property type="project" value="TreeGrafter"/>
</dbReference>
<evidence type="ECO:0000259" key="13">
    <source>
        <dbReference type="PROSITE" id="PS50262"/>
    </source>
</evidence>
<reference evidence="14" key="2">
    <citation type="submission" date="2025-09" db="UniProtKB">
        <authorList>
            <consortium name="Ensembl"/>
        </authorList>
    </citation>
    <scope>IDENTIFICATION</scope>
</reference>
<keyword evidence="10 11" id="KW-0807">Transducer</keyword>
<dbReference type="AlphaFoldDB" id="A0A3Q3G544"/>
<feature type="transmembrane region" description="Helical" evidence="12">
    <location>
        <begin position="151"/>
        <end position="169"/>
    </location>
</feature>
<accession>A0A3Q3G544</accession>
<dbReference type="InterPro" id="IPR017452">
    <property type="entry name" value="GPCR_Rhodpsn_7TM"/>
</dbReference>
<comment type="subcellular location">
    <subcellularLocation>
        <location evidence="1">Cell membrane</location>
        <topology evidence="1">Multi-pass membrane protein</topology>
    </subcellularLocation>
</comment>
<dbReference type="PROSITE" id="PS50262">
    <property type="entry name" value="G_PROTEIN_RECEP_F1_2"/>
    <property type="match status" value="1"/>
</dbReference>
<feature type="transmembrane region" description="Helical" evidence="12">
    <location>
        <begin position="202"/>
        <end position="223"/>
    </location>
</feature>
<dbReference type="OrthoDB" id="6076970at2759"/>
<evidence type="ECO:0000256" key="1">
    <source>
        <dbReference type="ARBA" id="ARBA00004651"/>
    </source>
</evidence>
<comment type="similarity">
    <text evidence="11">Belongs to the G-protein coupled receptor 1 family.</text>
</comment>
<dbReference type="Pfam" id="PF00001">
    <property type="entry name" value="7tm_1"/>
    <property type="match status" value="1"/>
</dbReference>